<dbReference type="InterPro" id="IPR027417">
    <property type="entry name" value="P-loop_NTPase"/>
</dbReference>
<evidence type="ECO:0000313" key="4">
    <source>
        <dbReference type="Proteomes" id="UP000033684"/>
    </source>
</evidence>
<protein>
    <submittedName>
        <fullName evidence="3">Chromosome partitioning protein</fullName>
    </submittedName>
</protein>
<comment type="caution">
    <text evidence="3">The sequence shown here is derived from an EMBL/GenBank/DDBJ whole genome shotgun (WGS) entry which is preliminary data.</text>
</comment>
<sequence>MGKIIAVTNQKGGVGKTTTSVNLAASLAAAKRNVLLVDLDPQGNAAMGCGLDKEGGRYSSYDVLMAAAPVSEAIVTLSDYGFSLIPGNADLTAAEVQLLSAEKREVRLAQALKPIKADFDYILIDCPPSLNMLTVNAMVAADSLLIPMQCEYYALEGLSALMSTLKDIQDTVNPDLHLEGILRTMFDDRNRLTKDVSEQLIRYFGDKVFRTCVPRNIRLAEAPSHGMPVINYDKSSRGAIAYIALAGEMIRKEKRNGLMQKKNVV</sequence>
<gene>
    <name evidence="3" type="ORF">VZ94_19800</name>
</gene>
<dbReference type="EMBL" id="LAJX01000270">
    <property type="protein sequence ID" value="KJV05226.1"/>
    <property type="molecule type" value="Genomic_DNA"/>
</dbReference>
<dbReference type="PANTHER" id="PTHR13696:SF52">
    <property type="entry name" value="PARA FAMILY PROTEIN CT_582"/>
    <property type="match status" value="1"/>
</dbReference>
<feature type="domain" description="AAA" evidence="2">
    <location>
        <begin position="3"/>
        <end position="177"/>
    </location>
</feature>
<accession>A0A0F3IEQ6</accession>
<dbReference type="SUPFAM" id="SSF52540">
    <property type="entry name" value="P-loop containing nucleoside triphosphate hydrolases"/>
    <property type="match status" value="1"/>
</dbReference>
<evidence type="ECO:0000313" key="3">
    <source>
        <dbReference type="EMBL" id="KJV05226.1"/>
    </source>
</evidence>
<name>A0A0F3IEQ6_9GAMM</name>
<dbReference type="AlphaFoldDB" id="A0A0F3IEQ6"/>
<dbReference type="OrthoDB" id="9815116at2"/>
<dbReference type="PIRSF" id="PIRSF009320">
    <property type="entry name" value="Nuc_binding_HP_1000"/>
    <property type="match status" value="1"/>
</dbReference>
<dbReference type="Proteomes" id="UP000033684">
    <property type="component" value="Unassembled WGS sequence"/>
</dbReference>
<dbReference type="Gene3D" id="3.40.50.300">
    <property type="entry name" value="P-loop containing nucleotide triphosphate hydrolases"/>
    <property type="match status" value="1"/>
</dbReference>
<evidence type="ECO:0000256" key="1">
    <source>
        <dbReference type="ARBA" id="ARBA00060876"/>
    </source>
</evidence>
<dbReference type="CDD" id="cd02042">
    <property type="entry name" value="ParAB_family"/>
    <property type="match status" value="1"/>
</dbReference>
<reference evidence="4" key="1">
    <citation type="submission" date="2015-03" db="EMBL/GenBank/DDBJ databases">
        <title>Draft genome sequence of a novel methanotroph (Sn10-6) isolated from flooded ricefield rhizosphere in India.</title>
        <authorList>
            <person name="Pandit P.S."/>
            <person name="Pore S.D."/>
            <person name="Arora P."/>
            <person name="Kapse N.G."/>
            <person name="Dhakephalkar P.K."/>
            <person name="Rahalkar M.C."/>
        </authorList>
    </citation>
    <scope>NUCLEOTIDE SEQUENCE [LARGE SCALE GENOMIC DNA]</scope>
    <source>
        <strain evidence="4">Sn10-6</strain>
    </source>
</reference>
<dbReference type="Pfam" id="PF13614">
    <property type="entry name" value="AAA_31"/>
    <property type="match status" value="1"/>
</dbReference>
<reference evidence="3 4" key="2">
    <citation type="journal article" date="2016" name="Microb. Ecol.">
        <title>Genome Characteristics of a Novel Type I Methanotroph (Sn10-6) Isolated from a Flooded Indian Rice Field.</title>
        <authorList>
            <person name="Rahalkar M.C."/>
            <person name="Pandit P.S."/>
            <person name="Dhakephalkar P.K."/>
            <person name="Pore S."/>
            <person name="Arora P."/>
            <person name="Kapse N."/>
        </authorList>
    </citation>
    <scope>NUCLEOTIDE SEQUENCE [LARGE SCALE GENOMIC DNA]</scope>
    <source>
        <strain evidence="3 4">Sn10-6</strain>
    </source>
</reference>
<dbReference type="RefSeq" id="WP_045780544.1">
    <property type="nucleotide sequence ID" value="NZ_LAJX01000270.1"/>
</dbReference>
<evidence type="ECO:0000259" key="2">
    <source>
        <dbReference type="Pfam" id="PF13614"/>
    </source>
</evidence>
<organism evidence="3 4">
    <name type="scientific">Methylocucumis oryzae</name>
    <dbReference type="NCBI Taxonomy" id="1632867"/>
    <lineage>
        <taxon>Bacteria</taxon>
        <taxon>Pseudomonadati</taxon>
        <taxon>Pseudomonadota</taxon>
        <taxon>Gammaproteobacteria</taxon>
        <taxon>Methylococcales</taxon>
        <taxon>Methylococcaceae</taxon>
        <taxon>Methylocucumis</taxon>
    </lineage>
</organism>
<dbReference type="FunFam" id="3.40.50.300:FF:000285">
    <property type="entry name" value="Sporulation initiation inhibitor Soj"/>
    <property type="match status" value="1"/>
</dbReference>
<comment type="similarity">
    <text evidence="1">To B.subtilis soj.</text>
</comment>
<dbReference type="PATRIC" id="fig|1632867.3.peg.3318"/>
<keyword evidence="4" id="KW-1185">Reference proteome</keyword>
<dbReference type="PANTHER" id="PTHR13696">
    <property type="entry name" value="P-LOOP CONTAINING NUCLEOSIDE TRIPHOSPHATE HYDROLASE"/>
    <property type="match status" value="1"/>
</dbReference>
<dbReference type="InterPro" id="IPR050678">
    <property type="entry name" value="DNA_Partitioning_ATPase"/>
</dbReference>
<proteinExistence type="predicted"/>
<dbReference type="InterPro" id="IPR025669">
    <property type="entry name" value="AAA_dom"/>
</dbReference>